<evidence type="ECO:0000256" key="4">
    <source>
        <dbReference type="ARBA" id="ARBA00011738"/>
    </source>
</evidence>
<comment type="catalytic activity">
    <reaction evidence="8 9">
        <text>6-carboxyhexanoyl-[ACP] + L-alanine + H(+) = (8S)-8-amino-7-oxononanoate + holo-[ACP] + CO2</text>
        <dbReference type="Rhea" id="RHEA:42288"/>
        <dbReference type="Rhea" id="RHEA-COMP:9685"/>
        <dbReference type="Rhea" id="RHEA-COMP:9955"/>
        <dbReference type="ChEBI" id="CHEBI:15378"/>
        <dbReference type="ChEBI" id="CHEBI:16526"/>
        <dbReference type="ChEBI" id="CHEBI:57972"/>
        <dbReference type="ChEBI" id="CHEBI:64479"/>
        <dbReference type="ChEBI" id="CHEBI:78846"/>
        <dbReference type="ChEBI" id="CHEBI:149468"/>
        <dbReference type="EC" id="2.3.1.47"/>
    </reaction>
</comment>
<evidence type="ECO:0000256" key="10">
    <source>
        <dbReference type="PIRSR" id="PIRSR604723-51"/>
    </source>
</evidence>
<evidence type="ECO:0000256" key="9">
    <source>
        <dbReference type="HAMAP-Rule" id="MF_01693"/>
    </source>
</evidence>
<evidence type="ECO:0000313" key="13">
    <source>
        <dbReference type="Proteomes" id="UP000483379"/>
    </source>
</evidence>
<dbReference type="GO" id="GO:0030170">
    <property type="term" value="F:pyridoxal phosphate binding"/>
    <property type="evidence" value="ECO:0007669"/>
    <property type="project" value="UniProtKB-UniRule"/>
</dbReference>
<comment type="subunit">
    <text evidence="4 9">Homodimer.</text>
</comment>
<feature type="binding site" evidence="9">
    <location>
        <position position="208"/>
    </location>
    <ligand>
        <name>pyridoxal 5'-phosphate</name>
        <dbReference type="ChEBI" id="CHEBI:597326"/>
    </ligand>
</feature>
<evidence type="ECO:0000256" key="2">
    <source>
        <dbReference type="ARBA" id="ARBA00004746"/>
    </source>
</evidence>
<dbReference type="SUPFAM" id="SSF53383">
    <property type="entry name" value="PLP-dependent transferases"/>
    <property type="match status" value="1"/>
</dbReference>
<evidence type="ECO:0000256" key="8">
    <source>
        <dbReference type="ARBA" id="ARBA00047715"/>
    </source>
</evidence>
<keyword evidence="7 9" id="KW-0663">Pyridoxal phosphate</keyword>
<evidence type="ECO:0000256" key="3">
    <source>
        <dbReference type="ARBA" id="ARBA00010008"/>
    </source>
</evidence>
<dbReference type="InterPro" id="IPR022834">
    <property type="entry name" value="AONS_Proteobacteria"/>
</dbReference>
<dbReference type="NCBIfam" id="TIGR00858">
    <property type="entry name" value="bioF"/>
    <property type="match status" value="1"/>
</dbReference>
<dbReference type="AlphaFoldDB" id="A0A6M0JTQ0"/>
<dbReference type="Gene3D" id="3.90.1150.10">
    <property type="entry name" value="Aspartate Aminotransferase, domain 1"/>
    <property type="match status" value="1"/>
</dbReference>
<comment type="caution">
    <text evidence="12">The sequence shown here is derived from an EMBL/GenBank/DDBJ whole genome shotgun (WGS) entry which is preliminary data.</text>
</comment>
<dbReference type="Proteomes" id="UP000483379">
    <property type="component" value="Unassembled WGS sequence"/>
</dbReference>
<dbReference type="InterPro" id="IPR001917">
    <property type="entry name" value="Aminotrans_II_pyridoxalP_BS"/>
</dbReference>
<dbReference type="Gene3D" id="3.40.640.10">
    <property type="entry name" value="Type I PLP-dependent aspartate aminotransferase-like (Major domain)"/>
    <property type="match status" value="1"/>
</dbReference>
<reference evidence="12 13" key="1">
    <citation type="submission" date="2020-02" db="EMBL/GenBank/DDBJ databases">
        <title>Genome sequences of Thiorhodococcus mannitoliphagus and Thiorhodococcus minor, purple sulfur photosynthetic bacteria in the gammaproteobacterial family, Chromatiaceae.</title>
        <authorList>
            <person name="Aviles F.A."/>
            <person name="Meyer T.E."/>
            <person name="Kyndt J.A."/>
        </authorList>
    </citation>
    <scope>NUCLEOTIDE SEQUENCE [LARGE SCALE GENOMIC DNA]</scope>
    <source>
        <strain evidence="12 13">DSM 11518</strain>
    </source>
</reference>
<dbReference type="InterPro" id="IPR050087">
    <property type="entry name" value="AON_synthase_class-II"/>
</dbReference>
<feature type="binding site" evidence="9">
    <location>
        <position position="136"/>
    </location>
    <ligand>
        <name>substrate</name>
    </ligand>
</feature>
<dbReference type="EC" id="2.3.1.47" evidence="9"/>
<keyword evidence="5 9" id="KW-0808">Transferase</keyword>
<dbReference type="EMBL" id="JAAIJQ010000005">
    <property type="protein sequence ID" value="NEV60878.1"/>
    <property type="molecule type" value="Genomic_DNA"/>
</dbReference>
<comment type="similarity">
    <text evidence="3 9">Belongs to the class-II pyridoxal-phosphate-dependent aminotransferase family. BioF subfamily.</text>
</comment>
<dbReference type="RefSeq" id="WP_164450919.1">
    <property type="nucleotide sequence ID" value="NZ_JAAIJQ010000005.1"/>
</dbReference>
<dbReference type="PROSITE" id="PS00599">
    <property type="entry name" value="AA_TRANSFER_CLASS_2"/>
    <property type="match status" value="1"/>
</dbReference>
<keyword evidence="13" id="KW-1185">Reference proteome</keyword>
<dbReference type="PANTHER" id="PTHR13693">
    <property type="entry name" value="CLASS II AMINOTRANSFERASE/8-AMINO-7-OXONONANOATE SYNTHASE"/>
    <property type="match status" value="1"/>
</dbReference>
<evidence type="ECO:0000313" key="12">
    <source>
        <dbReference type="EMBL" id="NEV60878.1"/>
    </source>
</evidence>
<comment type="function">
    <text evidence="9">Catalyzes the decarboxylative condensation of pimeloyl-[acyl-carrier protein] and L-alanine to produce 8-amino-7-oxononanoate (AON), [acyl-carrier protein], and carbon dioxide.</text>
</comment>
<dbReference type="GO" id="GO:0009102">
    <property type="term" value="P:biotin biosynthetic process"/>
    <property type="evidence" value="ECO:0007669"/>
    <property type="project" value="UniProtKB-UniRule"/>
</dbReference>
<feature type="binding site" evidence="9">
    <location>
        <position position="180"/>
    </location>
    <ligand>
        <name>pyridoxal 5'-phosphate</name>
        <dbReference type="ChEBI" id="CHEBI:597326"/>
    </ligand>
</feature>
<keyword evidence="12" id="KW-0012">Acyltransferase</keyword>
<feature type="binding site" evidence="9">
    <location>
        <position position="237"/>
    </location>
    <ligand>
        <name>pyridoxal 5'-phosphate</name>
        <dbReference type="ChEBI" id="CHEBI:597326"/>
    </ligand>
</feature>
<gene>
    <name evidence="9 12" type="primary">bioF</name>
    <name evidence="12" type="ORF">G3446_03025</name>
</gene>
<accession>A0A6M0JTQ0</accession>
<evidence type="ECO:0000256" key="5">
    <source>
        <dbReference type="ARBA" id="ARBA00022679"/>
    </source>
</evidence>
<dbReference type="GO" id="GO:0008710">
    <property type="term" value="F:8-amino-7-oxononanoate synthase activity"/>
    <property type="evidence" value="ECO:0007669"/>
    <property type="project" value="UniProtKB-UniRule"/>
</dbReference>
<feature type="binding site" evidence="9">
    <location>
        <position position="354"/>
    </location>
    <ligand>
        <name>substrate</name>
    </ligand>
</feature>
<protein>
    <recommendedName>
        <fullName evidence="9">8-amino-7-oxononanoate synthase</fullName>
        <shortName evidence="9">AONS</shortName>
        <ecNumber evidence="9">2.3.1.47</ecNumber>
    </recommendedName>
    <alternativeName>
        <fullName evidence="9">7-keto-8-amino-pelargonic acid synthase</fullName>
        <shortName evidence="9">7-KAP synthase</shortName>
        <shortName evidence="9">KAPA synthase</shortName>
    </alternativeName>
    <alternativeName>
        <fullName evidence="9">8-amino-7-ketopelargonate synthase</fullName>
    </alternativeName>
</protein>
<evidence type="ECO:0000256" key="6">
    <source>
        <dbReference type="ARBA" id="ARBA00022756"/>
    </source>
</evidence>
<feature type="binding site" evidence="9">
    <location>
        <begin position="111"/>
        <end position="112"/>
    </location>
    <ligand>
        <name>pyridoxal 5'-phosphate</name>
        <dbReference type="ChEBI" id="CHEBI:597326"/>
    </ligand>
</feature>
<feature type="binding site" evidence="9">
    <location>
        <position position="24"/>
    </location>
    <ligand>
        <name>substrate</name>
    </ligand>
</feature>
<dbReference type="PANTHER" id="PTHR13693:SF100">
    <property type="entry name" value="8-AMINO-7-OXONONANOATE SYNTHASE"/>
    <property type="match status" value="1"/>
</dbReference>
<dbReference type="InterPro" id="IPR004839">
    <property type="entry name" value="Aminotransferase_I/II_large"/>
</dbReference>
<dbReference type="InterPro" id="IPR015421">
    <property type="entry name" value="PyrdxlP-dep_Trfase_major"/>
</dbReference>
<dbReference type="InterPro" id="IPR015422">
    <property type="entry name" value="PyrdxlP-dep_Trfase_small"/>
</dbReference>
<dbReference type="InterPro" id="IPR004723">
    <property type="entry name" value="AONS_Archaea/Proteobacteria"/>
</dbReference>
<evidence type="ECO:0000256" key="7">
    <source>
        <dbReference type="ARBA" id="ARBA00022898"/>
    </source>
</evidence>
<proteinExistence type="inferred from homology"/>
<dbReference type="InterPro" id="IPR015424">
    <property type="entry name" value="PyrdxlP-dep_Trfase"/>
</dbReference>
<evidence type="ECO:0000256" key="1">
    <source>
        <dbReference type="ARBA" id="ARBA00001933"/>
    </source>
</evidence>
<dbReference type="Pfam" id="PF00155">
    <property type="entry name" value="Aminotran_1_2"/>
    <property type="match status" value="1"/>
</dbReference>
<sequence length="390" mass="40840">MTSGTPDQGLRANLARLEAQQLYRRRRIQEAPQGPHGMVDGRPVLSFCSNDYLGLAAHPKVVAALQSGADHWGVGSGAAHLVNGHSAAHHRLEEALAELTGRPRALLFSTGYMANLGVITALAGRGDTVFEDRLNHASLLDAALLSRARLKRYPHADAAGLARMLAEGSAQLIATDGVFSMDGDLAPLPALAATSREAGAWLLVDDAHGLGVLGRGGRGSPDHFGLGLDEVPILMGTLGKAFGTFGAFVAGSEALIETLIQSARSYIYTTATPPALAAATLEAIAIAEREDWRREHLSALITRFREGATQLGLALTASPTPIQPLLAGSAARALAWSQALERAGILVTAIRPPTVPSGTARLRITFSAAHSQADVDQLLDALSRLPALDA</sequence>
<dbReference type="UniPathway" id="UPA00078"/>
<feature type="modified residue" description="N6-(pyridoxal phosphate)lysine" evidence="9 10">
    <location>
        <position position="240"/>
    </location>
</feature>
<organism evidence="12 13">
    <name type="scientific">Thiorhodococcus minor</name>
    <dbReference type="NCBI Taxonomy" id="57489"/>
    <lineage>
        <taxon>Bacteria</taxon>
        <taxon>Pseudomonadati</taxon>
        <taxon>Pseudomonadota</taxon>
        <taxon>Gammaproteobacteria</taxon>
        <taxon>Chromatiales</taxon>
        <taxon>Chromatiaceae</taxon>
        <taxon>Thiorhodococcus</taxon>
    </lineage>
</organism>
<comment type="pathway">
    <text evidence="2 9">Cofactor biosynthesis; biotin biosynthesis.</text>
</comment>
<evidence type="ECO:0000259" key="11">
    <source>
        <dbReference type="Pfam" id="PF00155"/>
    </source>
</evidence>
<comment type="cofactor">
    <cofactor evidence="1 9 10">
        <name>pyridoxal 5'-phosphate</name>
        <dbReference type="ChEBI" id="CHEBI:597326"/>
    </cofactor>
</comment>
<name>A0A6M0JTQ0_9GAMM</name>
<keyword evidence="6 9" id="KW-0093">Biotin biosynthesis</keyword>
<dbReference type="HAMAP" id="MF_01693">
    <property type="entry name" value="BioF_aminotrans_2"/>
    <property type="match status" value="1"/>
</dbReference>
<feature type="domain" description="Aminotransferase class I/classII large" evidence="11">
    <location>
        <begin position="43"/>
        <end position="382"/>
    </location>
</feature>